<feature type="domain" description="DUF7931" evidence="1">
    <location>
        <begin position="21"/>
        <end position="160"/>
    </location>
</feature>
<dbReference type="Pfam" id="PF25559">
    <property type="entry name" value="DUF7931"/>
    <property type="match status" value="1"/>
</dbReference>
<proteinExistence type="predicted"/>
<dbReference type="Proteomes" id="UP000503096">
    <property type="component" value="Chromosome"/>
</dbReference>
<dbReference type="KEGG" id="upl:DSM104440_01183"/>
<reference evidence="2 3" key="1">
    <citation type="submission" date="2020-04" db="EMBL/GenBank/DDBJ databases">
        <title>Usitatibacter rugosus gen. nov., sp. nov. and Usitatibacter palustris sp. nov., novel members of Usitatibacteraceae fam. nov. within the order Nitrosomonadales isolated from soil.</title>
        <authorList>
            <person name="Huber K.J."/>
            <person name="Neumann-Schaal M."/>
            <person name="Geppert A."/>
            <person name="Luckner M."/>
            <person name="Wanner G."/>
            <person name="Overmann J."/>
        </authorList>
    </citation>
    <scope>NUCLEOTIDE SEQUENCE [LARGE SCALE GENOMIC DNA]</scope>
    <source>
        <strain evidence="2 3">Swamp67</strain>
    </source>
</reference>
<evidence type="ECO:0000259" key="1">
    <source>
        <dbReference type="Pfam" id="PF25559"/>
    </source>
</evidence>
<sequence>MSDTPANAPKPDYRQITSEAESLAAIDAVIASAQRTIRIFDITLARRGFNSVARSEALQKFFVAGRAHRLHIALHEPEHLERECPRLLMLLRRFPMSIEIHRTIQQARDATDPFVIADDHSVWHQLHFTQSRAIVALHSHADATPILQRFEEIWELSEPAVSATTLGL</sequence>
<dbReference type="RefSeq" id="WP_171161147.1">
    <property type="nucleotide sequence ID" value="NZ_CP053073.1"/>
</dbReference>
<organism evidence="2 3">
    <name type="scientific">Usitatibacter palustris</name>
    <dbReference type="NCBI Taxonomy" id="2732487"/>
    <lineage>
        <taxon>Bacteria</taxon>
        <taxon>Pseudomonadati</taxon>
        <taxon>Pseudomonadota</taxon>
        <taxon>Betaproteobacteria</taxon>
        <taxon>Nitrosomonadales</taxon>
        <taxon>Usitatibacteraceae</taxon>
        <taxon>Usitatibacter</taxon>
    </lineage>
</organism>
<evidence type="ECO:0000313" key="2">
    <source>
        <dbReference type="EMBL" id="QJR14387.1"/>
    </source>
</evidence>
<dbReference type="AlphaFoldDB" id="A0A6M4H8P9"/>
<dbReference type="InterPro" id="IPR057691">
    <property type="entry name" value="DUF7931"/>
</dbReference>
<dbReference type="EMBL" id="CP053073">
    <property type="protein sequence ID" value="QJR14387.1"/>
    <property type="molecule type" value="Genomic_DNA"/>
</dbReference>
<dbReference type="InParanoid" id="A0A6M4H8P9"/>
<gene>
    <name evidence="2" type="ORF">DSM104440_01183</name>
</gene>
<name>A0A6M4H8P9_9PROT</name>
<protein>
    <recommendedName>
        <fullName evidence="1">DUF7931 domain-containing protein</fullName>
    </recommendedName>
</protein>
<keyword evidence="3" id="KW-1185">Reference proteome</keyword>
<accession>A0A6M4H8P9</accession>
<evidence type="ECO:0000313" key="3">
    <source>
        <dbReference type="Proteomes" id="UP000503096"/>
    </source>
</evidence>